<dbReference type="EMBL" id="JACASE010000002">
    <property type="protein sequence ID" value="KAF6496164.1"/>
    <property type="molecule type" value="Genomic_DNA"/>
</dbReference>
<proteinExistence type="predicted"/>
<evidence type="ECO:0000256" key="1">
    <source>
        <dbReference type="SAM" id="MobiDB-lite"/>
    </source>
</evidence>
<dbReference type="AlphaFoldDB" id="A0A7J8JGZ2"/>
<gene>
    <name evidence="2" type="ORF">HJG63_010392</name>
</gene>
<evidence type="ECO:0000313" key="2">
    <source>
        <dbReference type="EMBL" id="KAF6496164.1"/>
    </source>
</evidence>
<evidence type="ECO:0000313" key="3">
    <source>
        <dbReference type="Proteomes" id="UP000593571"/>
    </source>
</evidence>
<protein>
    <submittedName>
        <fullName evidence="2">Uncharacterized protein</fullName>
    </submittedName>
</protein>
<sequence length="185" mass="19918">MGAWATVYWGWGAVSVTPQSRELALGGHVIGNVDRGLSSPGLPHVSLSLGCLVLPGSQSPEAREWLSKVWPRGRKFASVLRANLARLFASPLTLPSPPHFEFLFMTLSETISRHETWGGRLRSDLRNGAQLPKALPLQPGAVFGMALAATRLVIMRSSSSIGASPAKRGRRFPGPQMTCNVSQHA</sequence>
<feature type="region of interest" description="Disordered" evidence="1">
    <location>
        <begin position="163"/>
        <end position="185"/>
    </location>
</feature>
<dbReference type="Proteomes" id="UP000593571">
    <property type="component" value="Unassembled WGS sequence"/>
</dbReference>
<name>A0A7J8JGZ2_ROUAE</name>
<comment type="caution">
    <text evidence="2">The sequence shown here is derived from an EMBL/GenBank/DDBJ whole genome shotgun (WGS) entry which is preliminary data.</text>
</comment>
<keyword evidence="3" id="KW-1185">Reference proteome</keyword>
<accession>A0A7J8JGZ2</accession>
<reference evidence="2 3" key="1">
    <citation type="journal article" date="2020" name="Nature">
        <title>Six reference-quality genomes reveal evolution of bat adaptations.</title>
        <authorList>
            <person name="Jebb D."/>
            <person name="Huang Z."/>
            <person name="Pippel M."/>
            <person name="Hughes G.M."/>
            <person name="Lavrichenko K."/>
            <person name="Devanna P."/>
            <person name="Winkler S."/>
            <person name="Jermiin L.S."/>
            <person name="Skirmuntt E.C."/>
            <person name="Katzourakis A."/>
            <person name="Burkitt-Gray L."/>
            <person name="Ray D.A."/>
            <person name="Sullivan K.A.M."/>
            <person name="Roscito J.G."/>
            <person name="Kirilenko B.M."/>
            <person name="Davalos L.M."/>
            <person name="Corthals A.P."/>
            <person name="Power M.L."/>
            <person name="Jones G."/>
            <person name="Ransome R.D."/>
            <person name="Dechmann D.K.N."/>
            <person name="Locatelli A.G."/>
            <person name="Puechmaille S.J."/>
            <person name="Fedrigo O."/>
            <person name="Jarvis E.D."/>
            <person name="Hiller M."/>
            <person name="Vernes S.C."/>
            <person name="Myers E.W."/>
            <person name="Teeling E.C."/>
        </authorList>
    </citation>
    <scope>NUCLEOTIDE SEQUENCE [LARGE SCALE GENOMIC DNA]</scope>
    <source>
        <strain evidence="2">MRouAeg1</strain>
        <tissue evidence="2">Muscle</tissue>
    </source>
</reference>
<organism evidence="2 3">
    <name type="scientific">Rousettus aegyptiacus</name>
    <name type="common">Egyptian fruit bat</name>
    <name type="synonym">Pteropus aegyptiacus</name>
    <dbReference type="NCBI Taxonomy" id="9407"/>
    <lineage>
        <taxon>Eukaryota</taxon>
        <taxon>Metazoa</taxon>
        <taxon>Chordata</taxon>
        <taxon>Craniata</taxon>
        <taxon>Vertebrata</taxon>
        <taxon>Euteleostomi</taxon>
        <taxon>Mammalia</taxon>
        <taxon>Eutheria</taxon>
        <taxon>Laurasiatheria</taxon>
        <taxon>Chiroptera</taxon>
        <taxon>Yinpterochiroptera</taxon>
        <taxon>Pteropodoidea</taxon>
        <taxon>Pteropodidae</taxon>
        <taxon>Rousettinae</taxon>
        <taxon>Rousettus</taxon>
    </lineage>
</organism>